<dbReference type="Gene3D" id="3.10.50.10">
    <property type="match status" value="1"/>
</dbReference>
<dbReference type="SMART" id="SM00636">
    <property type="entry name" value="Glyco_18"/>
    <property type="match status" value="1"/>
</dbReference>
<organism evidence="6 7">
    <name type="scientific">Dermatophagoides pteronyssinus</name>
    <name type="common">European house dust mite</name>
    <dbReference type="NCBI Taxonomy" id="6956"/>
    <lineage>
        <taxon>Eukaryota</taxon>
        <taxon>Metazoa</taxon>
        <taxon>Ecdysozoa</taxon>
        <taxon>Arthropoda</taxon>
        <taxon>Chelicerata</taxon>
        <taxon>Arachnida</taxon>
        <taxon>Acari</taxon>
        <taxon>Acariformes</taxon>
        <taxon>Sarcoptiformes</taxon>
        <taxon>Astigmata</taxon>
        <taxon>Psoroptidia</taxon>
        <taxon>Analgoidea</taxon>
        <taxon>Pyroglyphidae</taxon>
        <taxon>Dermatophagoidinae</taxon>
        <taxon>Dermatophagoides</taxon>
    </lineage>
</organism>
<dbReference type="InterPro" id="IPR050314">
    <property type="entry name" value="Glycosyl_Hydrlase_18"/>
</dbReference>
<feature type="compositionally biased region" description="Acidic residues" evidence="4">
    <location>
        <begin position="673"/>
        <end position="684"/>
    </location>
</feature>
<evidence type="ECO:0000256" key="2">
    <source>
        <dbReference type="ARBA" id="ARBA00023295"/>
    </source>
</evidence>
<feature type="region of interest" description="Disordered" evidence="4">
    <location>
        <begin position="95"/>
        <end position="114"/>
    </location>
</feature>
<dbReference type="InParanoid" id="A0A6P6YHS5"/>
<protein>
    <submittedName>
        <fullName evidence="7">Uncharacterized protein LOC113798109</fullName>
    </submittedName>
</protein>
<dbReference type="GO" id="GO:0005576">
    <property type="term" value="C:extracellular region"/>
    <property type="evidence" value="ECO:0007669"/>
    <property type="project" value="TreeGrafter"/>
</dbReference>
<feature type="compositionally biased region" description="Basic residues" evidence="4">
    <location>
        <begin position="396"/>
        <end position="411"/>
    </location>
</feature>
<proteinExistence type="predicted"/>
<dbReference type="InterPro" id="IPR011583">
    <property type="entry name" value="Chitinase_II/V-like_cat"/>
</dbReference>
<feature type="compositionally biased region" description="Acidic residues" evidence="4">
    <location>
        <begin position="172"/>
        <end position="183"/>
    </location>
</feature>
<dbReference type="InterPro" id="IPR029070">
    <property type="entry name" value="Chitinase_insertion_sf"/>
</dbReference>
<evidence type="ECO:0000313" key="6">
    <source>
        <dbReference type="Proteomes" id="UP000515146"/>
    </source>
</evidence>
<keyword evidence="2 3" id="KW-0326">Glycosidase</keyword>
<dbReference type="GO" id="GO:0006032">
    <property type="term" value="P:chitin catabolic process"/>
    <property type="evidence" value="ECO:0007669"/>
    <property type="project" value="UniProtKB-ARBA"/>
</dbReference>
<dbReference type="AlphaFoldDB" id="A0A6P6YHS5"/>
<evidence type="ECO:0000313" key="7">
    <source>
        <dbReference type="RefSeq" id="XP_027204399.1"/>
    </source>
</evidence>
<dbReference type="InterPro" id="IPR001579">
    <property type="entry name" value="Glyco_hydro_18_chit_AS"/>
</dbReference>
<evidence type="ECO:0000256" key="4">
    <source>
        <dbReference type="SAM" id="MobiDB-lite"/>
    </source>
</evidence>
<dbReference type="PANTHER" id="PTHR11177:SF390">
    <property type="entry name" value="CHITINASE 11"/>
    <property type="match status" value="1"/>
</dbReference>
<dbReference type="KEGG" id="dpte:113798109"/>
<feature type="region of interest" description="Disordered" evidence="4">
    <location>
        <begin position="307"/>
        <end position="415"/>
    </location>
</feature>
<dbReference type="Gene3D" id="3.20.20.80">
    <property type="entry name" value="Glycosidases"/>
    <property type="match status" value="1"/>
</dbReference>
<dbReference type="SUPFAM" id="SSF54556">
    <property type="entry name" value="Chitinase insertion domain"/>
    <property type="match status" value="1"/>
</dbReference>
<dbReference type="OrthoDB" id="76388at2759"/>
<dbReference type="PROSITE" id="PS01095">
    <property type="entry name" value="GH18_1"/>
    <property type="match status" value="1"/>
</dbReference>
<reference evidence="7" key="1">
    <citation type="submission" date="2025-08" db="UniProtKB">
        <authorList>
            <consortium name="RefSeq"/>
        </authorList>
    </citation>
    <scope>IDENTIFICATION</scope>
    <source>
        <strain evidence="7">Airmid</strain>
    </source>
</reference>
<dbReference type="PROSITE" id="PS51910">
    <property type="entry name" value="GH18_2"/>
    <property type="match status" value="1"/>
</dbReference>
<feature type="compositionally biased region" description="Acidic residues" evidence="4">
    <location>
        <begin position="371"/>
        <end position="383"/>
    </location>
</feature>
<feature type="region of interest" description="Disordered" evidence="4">
    <location>
        <begin position="33"/>
        <end position="53"/>
    </location>
</feature>
<dbReference type="PANTHER" id="PTHR11177">
    <property type="entry name" value="CHITINASE"/>
    <property type="match status" value="1"/>
</dbReference>
<dbReference type="GO" id="GO:0008061">
    <property type="term" value="F:chitin binding"/>
    <property type="evidence" value="ECO:0007669"/>
    <property type="project" value="InterPro"/>
</dbReference>
<sequence>MMNKESNSITDSLQLLANLDPRIVQLLSQVGSVNPTQQSQQQSQSTSLPSSTIDQMNVLNSLTTLLRSAATSPTMQPNHLLPSLLQNSPENNQYIQQQQHHQQQYTPIIDPNDPNIKYYEVSSQHQPGIDDQRLQYEQPYDIHYVKDGDDNNLKETVKYDYLNPLKQSSEPLMEDDEPEEDEEIEKKRKNSDLYEEVDYDEDDDDDSVDNGNEANEEENDELEEDYDDNDIDDNSKGSIRNRISPKRMFAATKNKIQNLRRKSISRHRLTKRMIKFDLTPLQYAQNRLKEKFKNSFPFLRRNSDTVRNRKPVIKNKIKIEPKRIRDDRKISTSSSQNRRPSPNQSWRRTTERQKDNFRFATPKVPILSNDNDADDKDNDDDGNDEKKDSIKNEKPRKNKKRIEKPIKKQMKTKTTIGLSPKKIQVSSDIDEFEANFCNVTLNKIKTNKKFGEIWSKKNGWSRCHPKSPNFRLSKGIVIPAINIESPIDLSTTTTSPEGLEESTLPVTEEESDNNDNDEDDVPSDLELTTTEEYEQETTSILTDMKTESDIDDDMPTTTQLTFPINSDFLANFNSFLATLESNTTIPPLFLSSLSPPSTTTTTTTTMSPWNKNLVDEIPKEFFWHILKVINASKIDNYQVNPMDNLNNHNLNAIKSTSITDESFETHLNKNNENNDEDGDDDNESDDNKTAPEEINEELLHQIKDDNRIDGKILVAHRFKRVCYLLLNVGKDGHIEMNQLELHICSHLIVGYARISTNGLVVAQKPLEDTERYRRATMMKLQYPKLKVMLSIGDLGGAMFSIVTSTNRTRERFIISILDICTEFNFDGIDIDWEFPGFRTPGLSSDKQNLVLFLKDLRKMAKLVWQNDINQGSFIVSLAVGAPLMIASTSYIIPEIGKFVDFVNLMSYDFHYYRPDKPYTGHHSPLYPRSNDNAYFSTLNVAWTATYWANSGMPLRKIMIGVPTYARTYNLVVPIGQNMINVPASGPGIGKGKMNYTHVCEFLRLPGTIKHFDFHSQVPYAYNGFDWIAYENELSVATKAQWVVKTGMGGIVTFALNFDDTKGICRDDGKRFPLQKTISNVLELAQVKSYKKSLYVMKIH</sequence>
<feature type="compositionally biased region" description="Basic and acidic residues" evidence="4">
    <location>
        <begin position="317"/>
        <end position="330"/>
    </location>
</feature>
<dbReference type="RefSeq" id="XP_027204399.1">
    <property type="nucleotide sequence ID" value="XM_027348598.1"/>
</dbReference>
<name>A0A6P6YHS5_DERPT</name>
<feature type="region of interest" description="Disordered" evidence="4">
    <location>
        <begin position="667"/>
        <end position="689"/>
    </location>
</feature>
<dbReference type="Pfam" id="PF00704">
    <property type="entry name" value="Glyco_hydro_18"/>
    <property type="match status" value="1"/>
</dbReference>
<feature type="compositionally biased region" description="Basic and acidic residues" evidence="4">
    <location>
        <begin position="348"/>
        <end position="357"/>
    </location>
</feature>
<keyword evidence="6" id="KW-1185">Reference proteome</keyword>
<keyword evidence="1 3" id="KW-0378">Hydrolase</keyword>
<dbReference type="InterPro" id="IPR001223">
    <property type="entry name" value="Glyco_hydro18_cat"/>
</dbReference>
<feature type="domain" description="GH18" evidence="5">
    <location>
        <begin position="718"/>
        <end position="1084"/>
    </location>
</feature>
<dbReference type="GO" id="GO:0004568">
    <property type="term" value="F:chitinase activity"/>
    <property type="evidence" value="ECO:0007669"/>
    <property type="project" value="UniProtKB-ARBA"/>
</dbReference>
<feature type="compositionally biased region" description="Basic and acidic residues" evidence="4">
    <location>
        <begin position="384"/>
        <end position="395"/>
    </location>
</feature>
<evidence type="ECO:0000256" key="1">
    <source>
        <dbReference type="ARBA" id="ARBA00022801"/>
    </source>
</evidence>
<feature type="region of interest" description="Disordered" evidence="4">
    <location>
        <begin position="488"/>
        <end position="538"/>
    </location>
</feature>
<dbReference type="InterPro" id="IPR017853">
    <property type="entry name" value="GH"/>
</dbReference>
<dbReference type="Proteomes" id="UP000515146">
    <property type="component" value="Unplaced"/>
</dbReference>
<feature type="compositionally biased region" description="Polar residues" evidence="4">
    <location>
        <begin position="331"/>
        <end position="347"/>
    </location>
</feature>
<evidence type="ECO:0000259" key="5">
    <source>
        <dbReference type="PROSITE" id="PS51910"/>
    </source>
</evidence>
<feature type="compositionally biased region" description="Low complexity" evidence="4">
    <location>
        <begin position="35"/>
        <end position="52"/>
    </location>
</feature>
<dbReference type="GO" id="GO:0005975">
    <property type="term" value="P:carbohydrate metabolic process"/>
    <property type="evidence" value="ECO:0007669"/>
    <property type="project" value="InterPro"/>
</dbReference>
<dbReference type="SUPFAM" id="SSF51445">
    <property type="entry name" value="(Trans)glycosidases"/>
    <property type="match status" value="1"/>
</dbReference>
<feature type="compositionally biased region" description="Acidic residues" evidence="4">
    <location>
        <begin position="507"/>
        <end position="535"/>
    </location>
</feature>
<feature type="compositionally biased region" description="Acidic residues" evidence="4">
    <location>
        <begin position="193"/>
        <end position="232"/>
    </location>
</feature>
<accession>A0A6P6YHS5</accession>
<evidence type="ECO:0000256" key="3">
    <source>
        <dbReference type="RuleBase" id="RU000489"/>
    </source>
</evidence>
<gene>
    <name evidence="7" type="primary">LOC113798109</name>
</gene>
<feature type="region of interest" description="Disordered" evidence="4">
    <location>
        <begin position="161"/>
        <end position="245"/>
    </location>
</feature>